<feature type="region of interest" description="Disordered" evidence="1">
    <location>
        <begin position="221"/>
        <end position="266"/>
    </location>
</feature>
<dbReference type="Proteomes" id="UP001430953">
    <property type="component" value="Unassembled WGS sequence"/>
</dbReference>
<feature type="compositionally biased region" description="Basic and acidic residues" evidence="1">
    <location>
        <begin position="297"/>
        <end position="313"/>
    </location>
</feature>
<organism evidence="2 3">
    <name type="scientific">Cardiocondyla obscurior</name>
    <dbReference type="NCBI Taxonomy" id="286306"/>
    <lineage>
        <taxon>Eukaryota</taxon>
        <taxon>Metazoa</taxon>
        <taxon>Ecdysozoa</taxon>
        <taxon>Arthropoda</taxon>
        <taxon>Hexapoda</taxon>
        <taxon>Insecta</taxon>
        <taxon>Pterygota</taxon>
        <taxon>Neoptera</taxon>
        <taxon>Endopterygota</taxon>
        <taxon>Hymenoptera</taxon>
        <taxon>Apocrita</taxon>
        <taxon>Aculeata</taxon>
        <taxon>Formicoidea</taxon>
        <taxon>Formicidae</taxon>
        <taxon>Myrmicinae</taxon>
        <taxon>Cardiocondyla</taxon>
    </lineage>
</organism>
<accession>A0AAW2E8X3</accession>
<name>A0AAW2E8X3_9HYME</name>
<feature type="compositionally biased region" description="Basic and acidic residues" evidence="1">
    <location>
        <begin position="399"/>
        <end position="414"/>
    </location>
</feature>
<feature type="region of interest" description="Disordered" evidence="1">
    <location>
        <begin position="285"/>
        <end position="464"/>
    </location>
</feature>
<feature type="compositionally biased region" description="Polar residues" evidence="1">
    <location>
        <begin position="389"/>
        <end position="398"/>
    </location>
</feature>
<evidence type="ECO:0000313" key="2">
    <source>
        <dbReference type="EMBL" id="KAL0098756.1"/>
    </source>
</evidence>
<evidence type="ECO:0000256" key="1">
    <source>
        <dbReference type="SAM" id="MobiDB-lite"/>
    </source>
</evidence>
<sequence length="464" mass="50591">MRARSGGPSPSPSPLMGRHQSRRVSPSPSVASNTTADIYTDDVFVSGAEDSDVSLDMSGSSKSGSRKRGRPPTTGDYVGLAAAKLRVVEADRRLADLEEKRNILDPCTPLPPKIRETAEETVEHYLEELKNAPTGDILSQAFQDVEQVLRVSSVSKGLKGTLAKALKTSACRVRAGVTILSTRNITTAGEGQGSELLILSKELEQARREIKNLREEVKALRGRASELPTSRTSPPISPVVSGRGKSPNRKSRIIPDSPPRSEGAEEAMMSRLDSLFERWLRRKFGDSAPLPPQAKGKSRDPSASKKGAEKRAEVQTSKKRKPKGGKQSKANKGETDTDVSLMPPPSTPLPPRKSRRTASQSSASRATSAPAEAWAKVVGRKRGERGQVFGQSHVATSTQEERRYAKSPPKRDLQDAGETANRRNRLQRRRRGRGRRGSRRTPRPLLSPALRADTRRSSSSPSLR</sequence>
<feature type="compositionally biased region" description="Low complexity" evidence="1">
    <location>
        <begin position="357"/>
        <end position="375"/>
    </location>
</feature>
<feature type="compositionally biased region" description="Basic residues" evidence="1">
    <location>
        <begin position="422"/>
        <end position="442"/>
    </location>
</feature>
<protein>
    <submittedName>
        <fullName evidence="2">Uncharacterized protein</fullName>
    </submittedName>
</protein>
<reference evidence="2 3" key="1">
    <citation type="submission" date="2023-03" db="EMBL/GenBank/DDBJ databases">
        <title>High recombination rates correlate with genetic variation in Cardiocondyla obscurior ants.</title>
        <authorList>
            <person name="Errbii M."/>
        </authorList>
    </citation>
    <scope>NUCLEOTIDE SEQUENCE [LARGE SCALE GENOMIC DNA]</scope>
    <source>
        <strain evidence="2">Alpha-2009</strain>
        <tissue evidence="2">Whole body</tissue>
    </source>
</reference>
<dbReference type="EMBL" id="JADYXP020000038">
    <property type="protein sequence ID" value="KAL0098756.1"/>
    <property type="molecule type" value="Genomic_DNA"/>
</dbReference>
<feature type="region of interest" description="Disordered" evidence="1">
    <location>
        <begin position="1"/>
        <end position="77"/>
    </location>
</feature>
<feature type="compositionally biased region" description="Pro residues" evidence="1">
    <location>
        <begin position="342"/>
        <end position="351"/>
    </location>
</feature>
<gene>
    <name evidence="2" type="ORF">PUN28_020712</name>
</gene>
<dbReference type="AlphaFoldDB" id="A0AAW2E8X3"/>
<comment type="caution">
    <text evidence="2">The sequence shown here is derived from an EMBL/GenBank/DDBJ whole genome shotgun (WGS) entry which is preliminary data.</text>
</comment>
<evidence type="ECO:0000313" key="3">
    <source>
        <dbReference type="Proteomes" id="UP001430953"/>
    </source>
</evidence>
<keyword evidence="3" id="KW-1185">Reference proteome</keyword>
<proteinExistence type="predicted"/>
<feature type="compositionally biased region" description="Basic residues" evidence="1">
    <location>
        <begin position="317"/>
        <end position="326"/>
    </location>
</feature>